<dbReference type="Proteomes" id="UP001264980">
    <property type="component" value="Unassembled WGS sequence"/>
</dbReference>
<gene>
    <name evidence="1" type="ORF">J2W84_003067</name>
</gene>
<dbReference type="Gene3D" id="3.40.50.720">
    <property type="entry name" value="NAD(P)-binding Rossmann-like Domain"/>
    <property type="match status" value="1"/>
</dbReference>
<dbReference type="InterPro" id="IPR036291">
    <property type="entry name" value="NAD(P)-bd_dom_sf"/>
</dbReference>
<organism evidence="1 2">
    <name type="scientific">Dyadobacter fermentans</name>
    <dbReference type="NCBI Taxonomy" id="94254"/>
    <lineage>
        <taxon>Bacteria</taxon>
        <taxon>Pseudomonadati</taxon>
        <taxon>Bacteroidota</taxon>
        <taxon>Cytophagia</taxon>
        <taxon>Cytophagales</taxon>
        <taxon>Spirosomataceae</taxon>
        <taxon>Dyadobacter</taxon>
    </lineage>
</organism>
<comment type="caution">
    <text evidence="1">The sequence shown here is derived from an EMBL/GenBank/DDBJ whole genome shotgun (WGS) entry which is preliminary data.</text>
</comment>
<accession>A0ABU1QZB3</accession>
<protein>
    <submittedName>
        <fullName evidence="1">NAD(P)-dependent dehydrogenase (Short-subunit alcohol dehydrogenase family)</fullName>
    </submittedName>
</protein>
<name>A0ABU1QZB3_9BACT</name>
<reference evidence="1 2" key="1">
    <citation type="submission" date="2023-07" db="EMBL/GenBank/DDBJ databases">
        <title>Sorghum-associated microbial communities from plants grown in Nebraska, USA.</title>
        <authorList>
            <person name="Schachtman D."/>
        </authorList>
    </citation>
    <scope>NUCLEOTIDE SEQUENCE [LARGE SCALE GENOMIC DNA]</scope>
    <source>
        <strain evidence="1 2">BE57</strain>
    </source>
</reference>
<keyword evidence="2" id="KW-1185">Reference proteome</keyword>
<dbReference type="Pfam" id="PF13561">
    <property type="entry name" value="adh_short_C2"/>
    <property type="match status" value="1"/>
</dbReference>
<evidence type="ECO:0000313" key="2">
    <source>
        <dbReference type="Proteomes" id="UP001264980"/>
    </source>
</evidence>
<evidence type="ECO:0000313" key="1">
    <source>
        <dbReference type="EMBL" id="MDR6806019.1"/>
    </source>
</evidence>
<dbReference type="EMBL" id="JAVDTI010000003">
    <property type="protein sequence ID" value="MDR6806019.1"/>
    <property type="molecule type" value="Genomic_DNA"/>
</dbReference>
<sequence length="55" mass="5632">MNPANGVFSTEMLKAVALGHYGEPQDIGAAAAFLSSFDVRYITGATLNVDGGQSA</sequence>
<proteinExistence type="predicted"/>
<dbReference type="SUPFAM" id="SSF51735">
    <property type="entry name" value="NAD(P)-binding Rossmann-fold domains"/>
    <property type="match status" value="1"/>
</dbReference>
<dbReference type="InterPro" id="IPR002347">
    <property type="entry name" value="SDR_fam"/>
</dbReference>